<dbReference type="AlphaFoldDB" id="A0A0L9T4I4"/>
<reference evidence="3" key="1">
    <citation type="journal article" date="2015" name="Proc. Natl. Acad. Sci. U.S.A.">
        <title>Genome sequencing of adzuki bean (Vigna angularis) provides insight into high starch and low fat accumulation and domestication.</title>
        <authorList>
            <person name="Yang K."/>
            <person name="Tian Z."/>
            <person name="Chen C."/>
            <person name="Luo L."/>
            <person name="Zhao B."/>
            <person name="Wang Z."/>
            <person name="Yu L."/>
            <person name="Li Y."/>
            <person name="Sun Y."/>
            <person name="Li W."/>
            <person name="Chen Y."/>
            <person name="Li Y."/>
            <person name="Zhang Y."/>
            <person name="Ai D."/>
            <person name="Zhao J."/>
            <person name="Shang C."/>
            <person name="Ma Y."/>
            <person name="Wu B."/>
            <person name="Wang M."/>
            <person name="Gao L."/>
            <person name="Sun D."/>
            <person name="Zhang P."/>
            <person name="Guo F."/>
            <person name="Wang W."/>
            <person name="Li Y."/>
            <person name="Wang J."/>
            <person name="Varshney R.K."/>
            <person name="Wang J."/>
            <person name="Ling H.Q."/>
            <person name="Wan P."/>
        </authorList>
    </citation>
    <scope>NUCLEOTIDE SEQUENCE</scope>
    <source>
        <strain evidence="3">cv. Jingnong 6</strain>
    </source>
</reference>
<sequence length="267" mass="30105">MSSFATNGAEDSLLSFMTEKTQFNKRQCDESNESTCLIVMEESFLRDNKRQCTEHDKSTFFPIKSLLVDVLVNVVAKLNMSLEESPTMYRDEPKRAYAETLVASKRTLVQRAGVNIYPASRSGHSSWKQKRMLREVDDRPAREERALVQLCKEDVRPKKTREEDAHPARLERTLGQREDARPAEADARPLSVPESFTPGREKWGARAGLGLWFFGGAILLREEHGGREELVGTSPPLPLGLLLLPSSMFVSLRVLHGNGEPDSSCWD</sequence>
<evidence type="ECO:0000313" key="3">
    <source>
        <dbReference type="Proteomes" id="UP000053144"/>
    </source>
</evidence>
<dbReference type="EMBL" id="KQ258259">
    <property type="protein sequence ID" value="KOM25276.1"/>
    <property type="molecule type" value="Genomic_DNA"/>
</dbReference>
<gene>
    <name evidence="2" type="ORF">LR48_Vigan66s002900</name>
</gene>
<feature type="compositionally biased region" description="Basic and acidic residues" evidence="1">
    <location>
        <begin position="156"/>
        <end position="187"/>
    </location>
</feature>
<dbReference type="Gramene" id="KOM25276">
    <property type="protein sequence ID" value="KOM25276"/>
    <property type="gene ID" value="LR48_Vigan66s002900"/>
</dbReference>
<protein>
    <submittedName>
        <fullName evidence="2">Uncharacterized protein</fullName>
    </submittedName>
</protein>
<organism evidence="2 3">
    <name type="scientific">Phaseolus angularis</name>
    <name type="common">Azuki bean</name>
    <name type="synonym">Vigna angularis</name>
    <dbReference type="NCBI Taxonomy" id="3914"/>
    <lineage>
        <taxon>Eukaryota</taxon>
        <taxon>Viridiplantae</taxon>
        <taxon>Streptophyta</taxon>
        <taxon>Embryophyta</taxon>
        <taxon>Tracheophyta</taxon>
        <taxon>Spermatophyta</taxon>
        <taxon>Magnoliopsida</taxon>
        <taxon>eudicotyledons</taxon>
        <taxon>Gunneridae</taxon>
        <taxon>Pentapetalae</taxon>
        <taxon>rosids</taxon>
        <taxon>fabids</taxon>
        <taxon>Fabales</taxon>
        <taxon>Fabaceae</taxon>
        <taxon>Papilionoideae</taxon>
        <taxon>50 kb inversion clade</taxon>
        <taxon>NPAAA clade</taxon>
        <taxon>indigoferoid/millettioid clade</taxon>
        <taxon>Phaseoleae</taxon>
        <taxon>Vigna</taxon>
    </lineage>
</organism>
<evidence type="ECO:0000313" key="2">
    <source>
        <dbReference type="EMBL" id="KOM25276.1"/>
    </source>
</evidence>
<dbReference type="Proteomes" id="UP000053144">
    <property type="component" value="Unassembled WGS sequence"/>
</dbReference>
<accession>A0A0L9T4I4</accession>
<proteinExistence type="predicted"/>
<name>A0A0L9T4I4_PHAAN</name>
<feature type="region of interest" description="Disordered" evidence="1">
    <location>
        <begin position="156"/>
        <end position="196"/>
    </location>
</feature>
<evidence type="ECO:0000256" key="1">
    <source>
        <dbReference type="SAM" id="MobiDB-lite"/>
    </source>
</evidence>